<name>A0ACB6R3G0_9PLEO</name>
<protein>
    <submittedName>
        <fullName evidence="1">Uncharacterized protein</fullName>
    </submittedName>
</protein>
<accession>A0ACB6R3G0</accession>
<proteinExistence type="predicted"/>
<evidence type="ECO:0000313" key="2">
    <source>
        <dbReference type="Proteomes" id="UP000799755"/>
    </source>
</evidence>
<organism evidence="1 2">
    <name type="scientific">Lindgomyces ingoldianus</name>
    <dbReference type="NCBI Taxonomy" id="673940"/>
    <lineage>
        <taxon>Eukaryota</taxon>
        <taxon>Fungi</taxon>
        <taxon>Dikarya</taxon>
        <taxon>Ascomycota</taxon>
        <taxon>Pezizomycotina</taxon>
        <taxon>Dothideomycetes</taxon>
        <taxon>Pleosporomycetidae</taxon>
        <taxon>Pleosporales</taxon>
        <taxon>Lindgomycetaceae</taxon>
        <taxon>Lindgomyces</taxon>
    </lineage>
</organism>
<evidence type="ECO:0000313" key="1">
    <source>
        <dbReference type="EMBL" id="KAF2473823.1"/>
    </source>
</evidence>
<reference evidence="1" key="1">
    <citation type="journal article" date="2020" name="Stud. Mycol.">
        <title>101 Dothideomycetes genomes: a test case for predicting lifestyles and emergence of pathogens.</title>
        <authorList>
            <person name="Haridas S."/>
            <person name="Albert R."/>
            <person name="Binder M."/>
            <person name="Bloem J."/>
            <person name="Labutti K."/>
            <person name="Salamov A."/>
            <person name="Andreopoulos B."/>
            <person name="Baker S."/>
            <person name="Barry K."/>
            <person name="Bills G."/>
            <person name="Bluhm B."/>
            <person name="Cannon C."/>
            <person name="Castanera R."/>
            <person name="Culley D."/>
            <person name="Daum C."/>
            <person name="Ezra D."/>
            <person name="Gonzalez J."/>
            <person name="Henrissat B."/>
            <person name="Kuo A."/>
            <person name="Liang C."/>
            <person name="Lipzen A."/>
            <person name="Lutzoni F."/>
            <person name="Magnuson J."/>
            <person name="Mondo S."/>
            <person name="Nolan M."/>
            <person name="Ohm R."/>
            <person name="Pangilinan J."/>
            <person name="Park H.-J."/>
            <person name="Ramirez L."/>
            <person name="Alfaro M."/>
            <person name="Sun H."/>
            <person name="Tritt A."/>
            <person name="Yoshinaga Y."/>
            <person name="Zwiers L.-H."/>
            <person name="Turgeon B."/>
            <person name="Goodwin S."/>
            <person name="Spatafora J."/>
            <person name="Crous P."/>
            <person name="Grigoriev I."/>
        </authorList>
    </citation>
    <scope>NUCLEOTIDE SEQUENCE</scope>
    <source>
        <strain evidence="1">ATCC 200398</strain>
    </source>
</reference>
<sequence length="184" mass="20219">MVRVKHRYLLVSFLYPQPPTNLKPKDGLPELLQLHQPTPDGFYPGTLRKAIQNGVTELFGDCGVGMVSTGLKVSYLSNATSTAIVKCPRAHYQMVWAALTFMTKLPGPVDTPVVVKVVRVSGTIKKLEEEVIRRAKKIIERAKMVEGSIEVGGSTVDIVKAVKRRTEDQVLVEIDEESSDGGSE</sequence>
<dbReference type="EMBL" id="MU003499">
    <property type="protein sequence ID" value="KAF2473823.1"/>
    <property type="molecule type" value="Genomic_DNA"/>
</dbReference>
<gene>
    <name evidence="1" type="ORF">BDR25DRAFT_341083</name>
</gene>
<comment type="caution">
    <text evidence="1">The sequence shown here is derived from an EMBL/GenBank/DDBJ whole genome shotgun (WGS) entry which is preliminary data.</text>
</comment>
<dbReference type="Proteomes" id="UP000799755">
    <property type="component" value="Unassembled WGS sequence"/>
</dbReference>
<keyword evidence="2" id="KW-1185">Reference proteome</keyword>